<dbReference type="EMBL" id="NJAI01000001">
    <property type="protein sequence ID" value="PHM57969.1"/>
    <property type="molecule type" value="Genomic_DNA"/>
</dbReference>
<organism evidence="2 3">
    <name type="scientific">Xenorhabdus hominickii</name>
    <dbReference type="NCBI Taxonomy" id="351679"/>
    <lineage>
        <taxon>Bacteria</taxon>
        <taxon>Pseudomonadati</taxon>
        <taxon>Pseudomonadota</taxon>
        <taxon>Gammaproteobacteria</taxon>
        <taxon>Enterobacterales</taxon>
        <taxon>Morganellaceae</taxon>
        <taxon>Xenorhabdus</taxon>
    </lineage>
</organism>
<proteinExistence type="predicted"/>
<feature type="compositionally biased region" description="Basic and acidic residues" evidence="1">
    <location>
        <begin position="228"/>
        <end position="247"/>
    </location>
</feature>
<name>A0A2G0QFN1_XENHO</name>
<feature type="compositionally biased region" description="Basic residues" evidence="1">
    <location>
        <begin position="188"/>
        <end position="199"/>
    </location>
</feature>
<dbReference type="AlphaFoldDB" id="A0A2G0QFN1"/>
<evidence type="ECO:0000313" key="2">
    <source>
        <dbReference type="EMBL" id="PHM57969.1"/>
    </source>
</evidence>
<protein>
    <submittedName>
        <fullName evidence="2">Uncharacterized protein</fullName>
    </submittedName>
</protein>
<sequence length="271" mass="30433">MAFGRAGGHFRARHSAFCHTLRGPFRVFGGFLGPFFGVLRRHLCAREHRLRIPETGFGLFHRQPQQGFSSSLAQELEADFHQAPLGRYQKFYRHQQRPLPGRELFGNVHVGALPGADKDGTRPALDGRPAHQFVPRPRGRLAVDKHGFAALRNQRPGVFTATRCIDFGTGRLFSLDFDVVRARHQHPVRRAHTVAHSRHGGTGTGNSSCHFSHDITPDEQPPDWAQQETDRPDDRRRNQGTGDDPRQRGQKAAVLDRIIDPSRLRPVAPLG</sequence>
<evidence type="ECO:0000256" key="1">
    <source>
        <dbReference type="SAM" id="MobiDB-lite"/>
    </source>
</evidence>
<feature type="region of interest" description="Disordered" evidence="1">
    <location>
        <begin position="188"/>
        <end position="271"/>
    </location>
</feature>
<reference evidence="2 3" key="1">
    <citation type="journal article" date="2017" name="Nat. Microbiol.">
        <title>Natural product diversity associated with the nematode symbionts Photorhabdus and Xenorhabdus.</title>
        <authorList>
            <person name="Tobias N.J."/>
            <person name="Wolff H."/>
            <person name="Djahanschiri B."/>
            <person name="Grundmann F."/>
            <person name="Kronenwerth M."/>
            <person name="Shi Y.M."/>
            <person name="Simonyi S."/>
            <person name="Grun P."/>
            <person name="Shapiro-Ilan D."/>
            <person name="Pidot S.J."/>
            <person name="Stinear T.P."/>
            <person name="Ebersberger I."/>
            <person name="Bode H.B."/>
        </authorList>
    </citation>
    <scope>NUCLEOTIDE SEQUENCE [LARGE SCALE GENOMIC DNA]</scope>
    <source>
        <strain evidence="2 3">DSM 17903</strain>
    </source>
</reference>
<accession>A0A2G0QFN1</accession>
<evidence type="ECO:0000313" key="3">
    <source>
        <dbReference type="Proteomes" id="UP000225433"/>
    </source>
</evidence>
<dbReference type="Proteomes" id="UP000225433">
    <property type="component" value="Unassembled WGS sequence"/>
</dbReference>
<gene>
    <name evidence="2" type="ORF">Xhom_00973</name>
</gene>
<comment type="caution">
    <text evidence="2">The sequence shown here is derived from an EMBL/GenBank/DDBJ whole genome shotgun (WGS) entry which is preliminary data.</text>
</comment>